<feature type="transmembrane region" description="Helical" evidence="1">
    <location>
        <begin position="16"/>
        <end position="40"/>
    </location>
</feature>
<keyword evidence="3" id="KW-1185">Reference proteome</keyword>
<name>A0A1Q5U930_9GAMM</name>
<sequence>MFSSLLSSITHYFKSVFYYDLFLMSCFVIDCGFNMTLIMLSRSQ</sequence>
<reference evidence="2 3" key="1">
    <citation type="submission" date="2016-09" db="EMBL/GenBank/DDBJ databases">
        <title>Xenorhabdus thuongxuanensis sp. nov. and Xenorhabdus eapokensis sp. nov., isolated from Steinernema species.</title>
        <authorList>
            <person name="Kaempfer P."/>
            <person name="Tobias N.J."/>
            <person name="Phan Ke L."/>
            <person name="Bode H.B."/>
            <person name="Glaeser S.P."/>
        </authorList>
    </citation>
    <scope>NUCLEOTIDE SEQUENCE [LARGE SCALE GENOMIC DNA]</scope>
    <source>
        <strain evidence="2 3">30TX1</strain>
    </source>
</reference>
<evidence type="ECO:0000313" key="2">
    <source>
        <dbReference type="EMBL" id="OKP08972.1"/>
    </source>
</evidence>
<comment type="caution">
    <text evidence="2">The sequence shown here is derived from an EMBL/GenBank/DDBJ whole genome shotgun (WGS) entry which is preliminary data.</text>
</comment>
<evidence type="ECO:0000256" key="1">
    <source>
        <dbReference type="SAM" id="Phobius"/>
    </source>
</evidence>
<accession>A0A1Q5U930</accession>
<proteinExistence type="predicted"/>
<protein>
    <submittedName>
        <fullName evidence="2">Uncharacterized protein</fullName>
    </submittedName>
</protein>
<keyword evidence="1" id="KW-0812">Transmembrane</keyword>
<dbReference type="Proteomes" id="UP000186277">
    <property type="component" value="Unassembled WGS sequence"/>
</dbReference>
<gene>
    <name evidence="2" type="ORF">Xentx_00053</name>
</gene>
<organism evidence="2 3">
    <name type="scientific">Xenorhabdus thuongxuanensis</name>
    <dbReference type="NCBI Taxonomy" id="1873484"/>
    <lineage>
        <taxon>Bacteria</taxon>
        <taxon>Pseudomonadati</taxon>
        <taxon>Pseudomonadota</taxon>
        <taxon>Gammaproteobacteria</taxon>
        <taxon>Enterobacterales</taxon>
        <taxon>Morganellaceae</taxon>
        <taxon>Xenorhabdus</taxon>
    </lineage>
</organism>
<dbReference type="AlphaFoldDB" id="A0A1Q5U930"/>
<evidence type="ECO:0000313" key="3">
    <source>
        <dbReference type="Proteomes" id="UP000186277"/>
    </source>
</evidence>
<dbReference type="EMBL" id="MKGR01000001">
    <property type="protein sequence ID" value="OKP08972.1"/>
    <property type="molecule type" value="Genomic_DNA"/>
</dbReference>
<keyword evidence="1" id="KW-0472">Membrane</keyword>
<keyword evidence="1" id="KW-1133">Transmembrane helix</keyword>